<dbReference type="SMART" id="SM00257">
    <property type="entry name" value="LysM"/>
    <property type="match status" value="1"/>
</dbReference>
<evidence type="ECO:0000259" key="3">
    <source>
        <dbReference type="PROSITE" id="PS51782"/>
    </source>
</evidence>
<keyword evidence="2" id="KW-0812">Transmembrane</keyword>
<sequence>MKWKHTIIIKNDTSLRRMSMKDDFYKDIEHKRASQSKKEKSGKDHPSSGEESAKLSRAERHRPKEKDGQKLAAGDRFKAWSGKFSKRLNKEDLEKGKTIFAGKLSSYNKRVKDEIKVSKEKLSELRPRKDQPAESEEGGRDRRLVPAIIAGVLILPVTIILGVLIISNFWPAGDGTGGVADNASEETEETEEAPSEAADQELEEQKAEMERELAESREEAGQEDLGTGAVEIELSPDEEAELEEAAASAIEEKQSGETSDSSTSIVEEPETLQEEETEEAPEESGQESSEASGEPEEETPSGTVHIVRAEDNLYRIAIRYYGSGSSENIRKIQDANNGVDADSLTVGQELVIPE</sequence>
<keyword evidence="2" id="KW-0472">Membrane</keyword>
<feature type="compositionally biased region" description="Acidic residues" evidence="1">
    <location>
        <begin position="267"/>
        <end position="285"/>
    </location>
</feature>
<evidence type="ECO:0000313" key="5">
    <source>
        <dbReference type="Proteomes" id="UP000216682"/>
    </source>
</evidence>
<feature type="region of interest" description="Disordered" evidence="1">
    <location>
        <begin position="26"/>
        <end position="74"/>
    </location>
</feature>
<evidence type="ECO:0000313" key="4">
    <source>
        <dbReference type="EMBL" id="OZT78050.1"/>
    </source>
</evidence>
<feature type="compositionally biased region" description="Polar residues" evidence="1">
    <location>
        <begin position="256"/>
        <end position="265"/>
    </location>
</feature>
<dbReference type="InterPro" id="IPR036779">
    <property type="entry name" value="LysM_dom_sf"/>
</dbReference>
<proteinExistence type="predicted"/>
<dbReference type="CDD" id="cd00118">
    <property type="entry name" value="LysM"/>
    <property type="match status" value="1"/>
</dbReference>
<dbReference type="Pfam" id="PF01476">
    <property type="entry name" value="LysM"/>
    <property type="match status" value="1"/>
</dbReference>
<feature type="compositionally biased region" description="Acidic residues" evidence="1">
    <location>
        <begin position="234"/>
        <end position="244"/>
    </location>
</feature>
<dbReference type="SUPFAM" id="SSF54106">
    <property type="entry name" value="LysM domain"/>
    <property type="match status" value="1"/>
</dbReference>
<dbReference type="AlphaFoldDB" id="A0A265E941"/>
<gene>
    <name evidence="4" type="ORF">CFN03_01830</name>
</gene>
<evidence type="ECO:0000256" key="2">
    <source>
        <dbReference type="SAM" id="Phobius"/>
    </source>
</evidence>
<reference evidence="4 5" key="1">
    <citation type="submission" date="2017-07" db="EMBL/GenBank/DDBJ databases">
        <title>Shotgun whole genome sequences of three halophilic bacterial isolates.</title>
        <authorList>
            <person name="Pozzo T."/>
            <person name="Higdon S.M."/>
            <person name="Quillaguaman J."/>
        </authorList>
    </citation>
    <scope>NUCLEOTIDE SEQUENCE [LARGE SCALE GENOMIC DNA]</scope>
    <source>
        <strain evidence="4 5">BU-1</strain>
    </source>
</reference>
<dbReference type="Proteomes" id="UP000216682">
    <property type="component" value="Unassembled WGS sequence"/>
</dbReference>
<feature type="compositionally biased region" description="Basic and acidic residues" evidence="1">
    <location>
        <begin position="203"/>
        <end position="220"/>
    </location>
</feature>
<keyword evidence="2" id="KW-1133">Transmembrane helix</keyword>
<protein>
    <recommendedName>
        <fullName evidence="3">LysM domain-containing protein</fullName>
    </recommendedName>
</protein>
<feature type="transmembrane region" description="Helical" evidence="2">
    <location>
        <begin position="144"/>
        <end position="170"/>
    </location>
</feature>
<feature type="domain" description="LysM" evidence="3">
    <location>
        <begin position="303"/>
        <end position="352"/>
    </location>
</feature>
<dbReference type="InterPro" id="IPR018392">
    <property type="entry name" value="LysM"/>
</dbReference>
<organism evidence="4 5">
    <name type="scientific">Salinicoccus roseus</name>
    <dbReference type="NCBI Taxonomy" id="45670"/>
    <lineage>
        <taxon>Bacteria</taxon>
        <taxon>Bacillati</taxon>
        <taxon>Bacillota</taxon>
        <taxon>Bacilli</taxon>
        <taxon>Bacillales</taxon>
        <taxon>Staphylococcaceae</taxon>
        <taxon>Salinicoccus</taxon>
    </lineage>
</organism>
<dbReference type="Gene3D" id="3.10.350.10">
    <property type="entry name" value="LysM domain"/>
    <property type="match status" value="1"/>
</dbReference>
<dbReference type="PROSITE" id="PS51782">
    <property type="entry name" value="LYSM"/>
    <property type="match status" value="1"/>
</dbReference>
<feature type="region of interest" description="Disordered" evidence="1">
    <location>
        <begin position="177"/>
        <end position="308"/>
    </location>
</feature>
<evidence type="ECO:0000256" key="1">
    <source>
        <dbReference type="SAM" id="MobiDB-lite"/>
    </source>
</evidence>
<feature type="region of interest" description="Disordered" evidence="1">
    <location>
        <begin position="118"/>
        <end position="142"/>
    </location>
</feature>
<comment type="caution">
    <text evidence="4">The sequence shown here is derived from an EMBL/GenBank/DDBJ whole genome shotgun (WGS) entry which is preliminary data.</text>
</comment>
<dbReference type="EMBL" id="NPEZ01000001">
    <property type="protein sequence ID" value="OZT78050.1"/>
    <property type="molecule type" value="Genomic_DNA"/>
</dbReference>
<feature type="compositionally biased region" description="Acidic residues" evidence="1">
    <location>
        <begin position="183"/>
        <end position="202"/>
    </location>
</feature>
<name>A0A265E941_9STAP</name>
<accession>A0A265E941</accession>